<dbReference type="Proteomes" id="UP001430647">
    <property type="component" value="Unassembled WGS sequence"/>
</dbReference>
<accession>A0AAU8I8Q9</accession>
<reference evidence="2 4" key="1">
    <citation type="journal article" date="2022" name="Curr. Microbiol.">
        <title>Xanthomonas indica sp. nov., a Novel Member of Non-Pathogenic Xanthomonas Community from Healthy Rice Seeds.</title>
        <authorList>
            <person name="Rana R."/>
            <person name="Madhavan V.N."/>
            <person name="Saroha T."/>
            <person name="Bansal K."/>
            <person name="Kaur A."/>
            <person name="Sonti R.V."/>
            <person name="Patel H.K."/>
            <person name="Patil P.B."/>
        </authorList>
    </citation>
    <scope>NUCLEOTIDE SEQUENCE [LARGE SCALE GENOMIC DNA]</scope>
    <source>
        <strain evidence="2 4">PPL560</strain>
    </source>
</reference>
<gene>
    <name evidence="2" type="ORF">L3V74_15425</name>
    <name evidence="3" type="ORF">Q7W82_06730</name>
</gene>
<dbReference type="EMBL" id="CP131914">
    <property type="protein sequence ID" value="XCI81846.1"/>
    <property type="molecule type" value="Genomic_DNA"/>
</dbReference>
<evidence type="ECO:0000313" key="2">
    <source>
        <dbReference type="EMBL" id="MCI2262929.1"/>
    </source>
</evidence>
<keyword evidence="4" id="KW-1185">Reference proteome</keyword>
<dbReference type="AlphaFoldDB" id="A0AAU8I8Q9"/>
<name>A0AAU8I8Q9_9XANT</name>
<evidence type="ECO:0000256" key="1">
    <source>
        <dbReference type="SAM" id="SignalP"/>
    </source>
</evidence>
<evidence type="ECO:0000313" key="4">
    <source>
        <dbReference type="Proteomes" id="UP001430647"/>
    </source>
</evidence>
<feature type="signal peptide" evidence="1">
    <location>
        <begin position="1"/>
        <end position="25"/>
    </location>
</feature>
<protein>
    <submittedName>
        <fullName evidence="3">Uncharacterized protein</fullName>
    </submittedName>
</protein>
<feature type="chain" id="PRO_5043582993" evidence="1">
    <location>
        <begin position="26"/>
        <end position="232"/>
    </location>
</feature>
<keyword evidence="1" id="KW-0732">Signal</keyword>
<reference evidence="2" key="2">
    <citation type="submission" date="2022-01" db="EMBL/GenBank/DDBJ databases">
        <authorList>
            <person name="Rana R."/>
            <person name="Patil P.B."/>
        </authorList>
    </citation>
    <scope>NUCLEOTIDE SEQUENCE</scope>
    <source>
        <strain evidence="2">PPL560</strain>
    </source>
</reference>
<dbReference type="EMBL" id="JAKJPQ010000013">
    <property type="protein sequence ID" value="MCI2262929.1"/>
    <property type="molecule type" value="Genomic_DNA"/>
</dbReference>
<dbReference type="KEGG" id="xin:Q7W82_06730"/>
<evidence type="ECO:0000313" key="3">
    <source>
        <dbReference type="EMBL" id="XCI81846.1"/>
    </source>
</evidence>
<organism evidence="3">
    <name type="scientific">Xanthomonas indica</name>
    <dbReference type="NCBI Taxonomy" id="2912242"/>
    <lineage>
        <taxon>Bacteria</taxon>
        <taxon>Pseudomonadati</taxon>
        <taxon>Pseudomonadota</taxon>
        <taxon>Gammaproteobacteria</taxon>
        <taxon>Lysobacterales</taxon>
        <taxon>Lysobacteraceae</taxon>
        <taxon>Xanthomonas</taxon>
    </lineage>
</organism>
<proteinExistence type="predicted"/>
<reference evidence="3" key="3">
    <citation type="submission" date="2023-08" db="EMBL/GenBank/DDBJ databases">
        <title>Complete genome sequence of Xanthomonas indica.</title>
        <authorList>
            <person name="Patil P.B."/>
            <person name="Rana R."/>
        </authorList>
    </citation>
    <scope>NUCLEOTIDE SEQUENCE</scope>
    <source>
        <strain evidence="3">PPL560</strain>
    </source>
</reference>
<sequence length="232" mass="25263">MNKTLFGATAALLICSAFGAAPALAAENPMDQAGIQHNMYLGCLMDTKASPDDALVVLVEKCGYDPGMPLERFIATRKPMIDAIDPTRPMTENLAGLRQELSAYEFSFIARMDQIVQNAGSLDAAAVQFEELEREGIARLDPKSKNGALVLGGLSVLRHSARYWSKFAADTTSKYAGSPDPYNAWMMVVAYDVMGCLVFNNAELASLTSYIGFYILVSQGYFPLYADQELSL</sequence>
<dbReference type="RefSeq" id="WP_242160702.1">
    <property type="nucleotide sequence ID" value="NZ_CP131914.1"/>
</dbReference>